<dbReference type="EMBL" id="KZ613847">
    <property type="protein sequence ID" value="PMD57416.1"/>
    <property type="molecule type" value="Genomic_DNA"/>
</dbReference>
<dbReference type="InParanoid" id="A0A2J6T328"/>
<keyword evidence="2" id="KW-0732">Signal</keyword>
<dbReference type="InterPro" id="IPR036610">
    <property type="entry name" value="PEBP-like_sf"/>
</dbReference>
<dbReference type="STRING" id="1095630.A0A2J6T328"/>
<feature type="region of interest" description="Disordered" evidence="1">
    <location>
        <begin position="204"/>
        <end position="242"/>
    </location>
</feature>
<dbReference type="Pfam" id="PF01161">
    <property type="entry name" value="PBP"/>
    <property type="match status" value="1"/>
</dbReference>
<dbReference type="InterPro" id="IPR008914">
    <property type="entry name" value="PEBP"/>
</dbReference>
<protein>
    <recommendedName>
        <fullName evidence="5">PEBP-like protein</fullName>
    </recommendedName>
</protein>
<evidence type="ECO:0008006" key="5">
    <source>
        <dbReference type="Google" id="ProtNLM"/>
    </source>
</evidence>
<dbReference type="RefSeq" id="XP_024734320.1">
    <property type="nucleotide sequence ID" value="XM_024878351.1"/>
</dbReference>
<dbReference type="AlphaFoldDB" id="A0A2J6T328"/>
<evidence type="ECO:0000313" key="3">
    <source>
        <dbReference type="EMBL" id="PMD57416.1"/>
    </source>
</evidence>
<feature type="signal peptide" evidence="2">
    <location>
        <begin position="1"/>
        <end position="26"/>
    </location>
</feature>
<reference evidence="3 4" key="1">
    <citation type="submission" date="2016-04" db="EMBL/GenBank/DDBJ databases">
        <title>A degradative enzymes factory behind the ericoid mycorrhizal symbiosis.</title>
        <authorList>
            <consortium name="DOE Joint Genome Institute"/>
            <person name="Martino E."/>
            <person name="Morin E."/>
            <person name="Grelet G."/>
            <person name="Kuo A."/>
            <person name="Kohler A."/>
            <person name="Daghino S."/>
            <person name="Barry K."/>
            <person name="Choi C."/>
            <person name="Cichocki N."/>
            <person name="Clum A."/>
            <person name="Copeland A."/>
            <person name="Hainaut M."/>
            <person name="Haridas S."/>
            <person name="Labutti K."/>
            <person name="Lindquist E."/>
            <person name="Lipzen A."/>
            <person name="Khouja H.-R."/>
            <person name="Murat C."/>
            <person name="Ohm R."/>
            <person name="Olson A."/>
            <person name="Spatafora J."/>
            <person name="Veneault-Fourrey C."/>
            <person name="Henrissat B."/>
            <person name="Grigoriev I."/>
            <person name="Martin F."/>
            <person name="Perotto S."/>
        </authorList>
    </citation>
    <scope>NUCLEOTIDE SEQUENCE [LARGE SCALE GENOMIC DNA]</scope>
    <source>
        <strain evidence="3 4">E</strain>
    </source>
</reference>
<dbReference type="OrthoDB" id="2506647at2759"/>
<dbReference type="Gene3D" id="3.90.280.10">
    <property type="entry name" value="PEBP-like"/>
    <property type="match status" value="1"/>
</dbReference>
<proteinExistence type="predicted"/>
<evidence type="ECO:0000256" key="1">
    <source>
        <dbReference type="SAM" id="MobiDB-lite"/>
    </source>
</evidence>
<dbReference type="InterPro" id="IPR035810">
    <property type="entry name" value="PEBP_euk"/>
</dbReference>
<evidence type="ECO:0000256" key="2">
    <source>
        <dbReference type="SAM" id="SignalP"/>
    </source>
</evidence>
<dbReference type="GeneID" id="36586428"/>
<dbReference type="SUPFAM" id="SSF49777">
    <property type="entry name" value="PEBP-like"/>
    <property type="match status" value="1"/>
</dbReference>
<organism evidence="3 4">
    <name type="scientific">Hyaloscypha bicolor E</name>
    <dbReference type="NCBI Taxonomy" id="1095630"/>
    <lineage>
        <taxon>Eukaryota</taxon>
        <taxon>Fungi</taxon>
        <taxon>Dikarya</taxon>
        <taxon>Ascomycota</taxon>
        <taxon>Pezizomycotina</taxon>
        <taxon>Leotiomycetes</taxon>
        <taxon>Helotiales</taxon>
        <taxon>Hyaloscyphaceae</taxon>
        <taxon>Hyaloscypha</taxon>
        <taxon>Hyaloscypha bicolor</taxon>
    </lineage>
</organism>
<feature type="chain" id="PRO_5014317043" description="PEBP-like protein" evidence="2">
    <location>
        <begin position="27"/>
        <end position="265"/>
    </location>
</feature>
<sequence>MHTIVFGHSSLLATLTAAYTLRTAFAQTPPGFEPATSSHLTVTYGTAAINPAGITVLGNEVVDAPSLGLAGTYSTYVAIMMDFSVETNGSTQSNTTLLHWTLAGLSSNGTTTLTSHQAAIAPYFPLGPPAGQTHTYGIFLYNEPANFAVPAEYIPFFNNLTTPGSSVLNRVGFNLTNFVAKTGLGASVAADWFLVSTPNATGNSTMTTNSTSSATRTSNTGAATVSTSSTSSSPSTTQSSSGTMITRVERIMMIVGTLGFLVSFF</sequence>
<gene>
    <name evidence="3" type="ORF">K444DRAFT_594388</name>
</gene>
<name>A0A2J6T328_9HELO</name>
<keyword evidence="4" id="KW-1185">Reference proteome</keyword>
<evidence type="ECO:0000313" key="4">
    <source>
        <dbReference type="Proteomes" id="UP000235371"/>
    </source>
</evidence>
<dbReference type="Proteomes" id="UP000235371">
    <property type="component" value="Unassembled WGS sequence"/>
</dbReference>
<accession>A0A2J6T328</accession>
<dbReference type="CDD" id="cd00866">
    <property type="entry name" value="PEBP_euk"/>
    <property type="match status" value="1"/>
</dbReference>